<sequence>MDSNNPHVTGIYLRFKTFLEDFGLKTCASDECVFKGHVNGDTVKIVLYVDDGVIFAPTKETLTKMTDRLKVKLEFIEVDEIETFELHDDNGSLHITVDINTARELEIDENLRIIYMKQIRKLVSSGKEKNEKNLIYQHRHKSKVKVLKLIVVYSQQATI</sequence>
<reference evidence="1 2" key="1">
    <citation type="journal article" date="2024" name="BMC Genomics">
        <title>De novo assembly and annotation of Popillia japonica's genome with initial clues to its potential as an invasive pest.</title>
        <authorList>
            <person name="Cucini C."/>
            <person name="Boschi S."/>
            <person name="Funari R."/>
            <person name="Cardaioli E."/>
            <person name="Iannotti N."/>
            <person name="Marturano G."/>
            <person name="Paoli F."/>
            <person name="Bruttini M."/>
            <person name="Carapelli A."/>
            <person name="Frati F."/>
            <person name="Nardi F."/>
        </authorList>
    </citation>
    <scope>NUCLEOTIDE SEQUENCE [LARGE SCALE GENOMIC DNA]</scope>
    <source>
        <strain evidence="1">DMR45628</strain>
    </source>
</reference>
<evidence type="ECO:0000313" key="1">
    <source>
        <dbReference type="EMBL" id="KAK9744330.1"/>
    </source>
</evidence>
<comment type="caution">
    <text evidence="1">The sequence shown here is derived from an EMBL/GenBank/DDBJ whole genome shotgun (WGS) entry which is preliminary data.</text>
</comment>
<keyword evidence="2" id="KW-1185">Reference proteome</keyword>
<organism evidence="1 2">
    <name type="scientific">Popillia japonica</name>
    <name type="common">Japanese beetle</name>
    <dbReference type="NCBI Taxonomy" id="7064"/>
    <lineage>
        <taxon>Eukaryota</taxon>
        <taxon>Metazoa</taxon>
        <taxon>Ecdysozoa</taxon>
        <taxon>Arthropoda</taxon>
        <taxon>Hexapoda</taxon>
        <taxon>Insecta</taxon>
        <taxon>Pterygota</taxon>
        <taxon>Neoptera</taxon>
        <taxon>Endopterygota</taxon>
        <taxon>Coleoptera</taxon>
        <taxon>Polyphaga</taxon>
        <taxon>Scarabaeiformia</taxon>
        <taxon>Scarabaeidae</taxon>
        <taxon>Rutelinae</taxon>
        <taxon>Popillia</taxon>
    </lineage>
</organism>
<dbReference type="Proteomes" id="UP001458880">
    <property type="component" value="Unassembled WGS sequence"/>
</dbReference>
<gene>
    <name evidence="1" type="ORF">QE152_g7961</name>
</gene>
<proteinExistence type="predicted"/>
<protein>
    <recommendedName>
        <fullName evidence="3">Reverse transcriptase Ty1/copia-type domain-containing protein</fullName>
    </recommendedName>
</protein>
<name>A0AAW1MDV0_POPJA</name>
<accession>A0AAW1MDV0</accession>
<dbReference type="EMBL" id="JASPKY010000060">
    <property type="protein sequence ID" value="KAK9744330.1"/>
    <property type="molecule type" value="Genomic_DNA"/>
</dbReference>
<evidence type="ECO:0008006" key="3">
    <source>
        <dbReference type="Google" id="ProtNLM"/>
    </source>
</evidence>
<evidence type="ECO:0000313" key="2">
    <source>
        <dbReference type="Proteomes" id="UP001458880"/>
    </source>
</evidence>
<dbReference type="AlphaFoldDB" id="A0AAW1MDV0"/>